<dbReference type="AlphaFoldDB" id="A0A0F9NUJ0"/>
<proteinExistence type="predicted"/>
<reference evidence="2" key="1">
    <citation type="journal article" date="2015" name="Nature">
        <title>Complex archaea that bridge the gap between prokaryotes and eukaryotes.</title>
        <authorList>
            <person name="Spang A."/>
            <person name="Saw J.H."/>
            <person name="Jorgensen S.L."/>
            <person name="Zaremba-Niedzwiedzka K."/>
            <person name="Martijn J."/>
            <person name="Lind A.E."/>
            <person name="van Eijk R."/>
            <person name="Schleper C."/>
            <person name="Guy L."/>
            <person name="Ettema T.J."/>
        </authorList>
    </citation>
    <scope>NUCLEOTIDE SEQUENCE</scope>
</reference>
<comment type="caution">
    <text evidence="2">The sequence shown here is derived from an EMBL/GenBank/DDBJ whole genome shotgun (WGS) entry which is preliminary data.</text>
</comment>
<keyword evidence="1" id="KW-1133">Transmembrane helix</keyword>
<feature type="transmembrane region" description="Helical" evidence="1">
    <location>
        <begin position="12"/>
        <end position="32"/>
    </location>
</feature>
<keyword evidence="1" id="KW-0472">Membrane</keyword>
<organism evidence="2">
    <name type="scientific">marine sediment metagenome</name>
    <dbReference type="NCBI Taxonomy" id="412755"/>
    <lineage>
        <taxon>unclassified sequences</taxon>
        <taxon>metagenomes</taxon>
        <taxon>ecological metagenomes</taxon>
    </lineage>
</organism>
<evidence type="ECO:0000313" key="2">
    <source>
        <dbReference type="EMBL" id="KKN21504.1"/>
    </source>
</evidence>
<protein>
    <submittedName>
        <fullName evidence="2">Uncharacterized protein</fullName>
    </submittedName>
</protein>
<feature type="transmembrane region" description="Helical" evidence="1">
    <location>
        <begin position="163"/>
        <end position="183"/>
    </location>
</feature>
<accession>A0A0F9NUJ0</accession>
<gene>
    <name evidence="2" type="ORF">LCGC14_0924690</name>
</gene>
<keyword evidence="1" id="KW-0812">Transmembrane</keyword>
<name>A0A0F9NUJ0_9ZZZZ</name>
<evidence type="ECO:0000256" key="1">
    <source>
        <dbReference type="SAM" id="Phobius"/>
    </source>
</evidence>
<sequence length="199" mass="21582">MGKINDNVKEFALIAFTLLGILFGMMLMTFIFGQLGNSAVTSIDNSVTGVTNETVLLADATGIGSISGATNSNFVTWNATLVLNATLQSGSTSDETLVEGADYTIFANNGTFQNITGDWNRSLVTYSVTRKTEAKESVEATQNNSLTSIVIYTNQSDTQFRTVAIAITLVILIAVFLLFWRIFISQKKKKGDKESGNFM</sequence>
<dbReference type="EMBL" id="LAZR01003142">
    <property type="protein sequence ID" value="KKN21504.1"/>
    <property type="molecule type" value="Genomic_DNA"/>
</dbReference>